<feature type="domain" description="DUF1980" evidence="3">
    <location>
        <begin position="136"/>
        <end position="271"/>
    </location>
</feature>
<sequence>MNDSLGLRLHYVLRAVILLVFALYIGHLVQQDALHYYVAPKLARWIRLCPVPLVLMALSLTLQALFGLGSTFCNCDHRLPSRGFRGAALYGLFLFPLLLGFLLPDRALGSMVAAQKGLALTYTVSDSKNNVNFEPSSPYNEEFSLLAKRLFEQPVITVHPELFSETFGAIDMYKESFEGKEIAVSGFLYRDPADSLERTFAVSRFLVQCCTADATPFGIMVDPKTTINLPADTWIEVRGKLHVLQYKGAEIMQIAADSVTPVSQPSTPYIYTSPDSIAAWNQLQNGTRNAGGLAPPLVGLSPTR</sequence>
<dbReference type="InterPro" id="IPR048493">
    <property type="entry name" value="DUF1980_N"/>
</dbReference>
<evidence type="ECO:0000259" key="2">
    <source>
        <dbReference type="Pfam" id="PF09323"/>
    </source>
</evidence>
<protein>
    <submittedName>
        <fullName evidence="4">TIGR03943 family protein</fullName>
    </submittedName>
</protein>
<dbReference type="OrthoDB" id="9770408at2"/>
<dbReference type="AlphaFoldDB" id="A0A2Z2KN49"/>
<dbReference type="KEGG" id="pdh:B9T62_04705"/>
<reference evidence="4 5" key="1">
    <citation type="submission" date="2017-06" db="EMBL/GenBank/DDBJ databases">
        <title>Complete genome sequence of Paenibacillus donghaensis KCTC 13049T isolated from East Sea sediment, South Korea.</title>
        <authorList>
            <person name="Jung B.K."/>
            <person name="Hong S.-J."/>
            <person name="Shin J.-H."/>
        </authorList>
    </citation>
    <scope>NUCLEOTIDE SEQUENCE [LARGE SCALE GENOMIC DNA]</scope>
    <source>
        <strain evidence="4 5">KCTC 13049</strain>
    </source>
</reference>
<proteinExistence type="predicted"/>
<gene>
    <name evidence="4" type="ORF">B9T62_04705</name>
</gene>
<evidence type="ECO:0000256" key="1">
    <source>
        <dbReference type="SAM" id="Phobius"/>
    </source>
</evidence>
<dbReference type="InterPro" id="IPR015402">
    <property type="entry name" value="DUF1980"/>
</dbReference>
<evidence type="ECO:0000313" key="5">
    <source>
        <dbReference type="Proteomes" id="UP000249890"/>
    </source>
</evidence>
<feature type="transmembrane region" description="Helical" evidence="1">
    <location>
        <begin position="50"/>
        <end position="72"/>
    </location>
</feature>
<keyword evidence="1" id="KW-0472">Membrane</keyword>
<dbReference type="PANTHER" id="PTHR40047">
    <property type="entry name" value="UPF0703 PROTEIN YCGQ"/>
    <property type="match status" value="1"/>
</dbReference>
<dbReference type="Proteomes" id="UP000249890">
    <property type="component" value="Chromosome"/>
</dbReference>
<dbReference type="Pfam" id="PF21537">
    <property type="entry name" value="DUF1980_C"/>
    <property type="match status" value="1"/>
</dbReference>
<dbReference type="InterPro" id="IPR052955">
    <property type="entry name" value="UPF0703_membrane_permease"/>
</dbReference>
<evidence type="ECO:0000313" key="4">
    <source>
        <dbReference type="EMBL" id="ASA20158.1"/>
    </source>
</evidence>
<keyword evidence="1" id="KW-0812">Transmembrane</keyword>
<dbReference type="InterPro" id="IPR048447">
    <property type="entry name" value="DUF1980_C"/>
</dbReference>
<name>A0A2Z2KN49_9BACL</name>
<keyword evidence="5" id="KW-1185">Reference proteome</keyword>
<dbReference type="EMBL" id="CP021780">
    <property type="protein sequence ID" value="ASA20158.1"/>
    <property type="molecule type" value="Genomic_DNA"/>
</dbReference>
<feature type="transmembrane region" description="Helical" evidence="1">
    <location>
        <begin position="12"/>
        <end position="30"/>
    </location>
</feature>
<evidence type="ECO:0000259" key="3">
    <source>
        <dbReference type="Pfam" id="PF21537"/>
    </source>
</evidence>
<feature type="transmembrane region" description="Helical" evidence="1">
    <location>
        <begin position="84"/>
        <end position="103"/>
    </location>
</feature>
<keyword evidence="1" id="KW-1133">Transmembrane helix</keyword>
<dbReference type="Pfam" id="PF09323">
    <property type="entry name" value="DUF1980"/>
    <property type="match status" value="1"/>
</dbReference>
<dbReference type="PANTHER" id="PTHR40047:SF1">
    <property type="entry name" value="UPF0703 PROTEIN YCGQ"/>
    <property type="match status" value="1"/>
</dbReference>
<accession>A0A2Z2KN49</accession>
<organism evidence="4 5">
    <name type="scientific">Paenibacillus donghaensis</name>
    <dbReference type="NCBI Taxonomy" id="414771"/>
    <lineage>
        <taxon>Bacteria</taxon>
        <taxon>Bacillati</taxon>
        <taxon>Bacillota</taxon>
        <taxon>Bacilli</taxon>
        <taxon>Bacillales</taxon>
        <taxon>Paenibacillaceae</taxon>
        <taxon>Paenibacillus</taxon>
    </lineage>
</organism>
<dbReference type="RefSeq" id="WP_087914180.1">
    <property type="nucleotide sequence ID" value="NZ_CP021780.1"/>
</dbReference>
<dbReference type="NCBIfam" id="TIGR03943">
    <property type="entry name" value="TIGR03943 family putative permease subunit"/>
    <property type="match status" value="1"/>
</dbReference>
<feature type="domain" description="DUF1980" evidence="2">
    <location>
        <begin position="13"/>
        <end position="118"/>
    </location>
</feature>